<keyword evidence="2" id="KW-0104">Cadmium</keyword>
<dbReference type="Proteomes" id="UP001652625">
    <property type="component" value="Chromosome 12"/>
</dbReference>
<dbReference type="InterPro" id="IPR007719">
    <property type="entry name" value="PCS_N"/>
</dbReference>
<proteinExistence type="predicted"/>
<dbReference type="PANTHER" id="PTHR33447">
    <property type="entry name" value="GLUTATHIONE GAMMA-GLUTAMYLCYSTEINYLTRANSFERASE"/>
    <property type="match status" value="1"/>
</dbReference>
<evidence type="ECO:0000256" key="3">
    <source>
        <dbReference type="ARBA" id="ARBA00022679"/>
    </source>
</evidence>
<organism evidence="6 7">
    <name type="scientific">Hydra vulgaris</name>
    <name type="common">Hydra</name>
    <name type="synonym">Hydra attenuata</name>
    <dbReference type="NCBI Taxonomy" id="6087"/>
    <lineage>
        <taxon>Eukaryota</taxon>
        <taxon>Metazoa</taxon>
        <taxon>Cnidaria</taxon>
        <taxon>Hydrozoa</taxon>
        <taxon>Hydroidolina</taxon>
        <taxon>Anthoathecata</taxon>
        <taxon>Aplanulata</taxon>
        <taxon>Hydridae</taxon>
        <taxon>Hydra</taxon>
    </lineage>
</organism>
<dbReference type="InterPro" id="IPR040409">
    <property type="entry name" value="PCS-like"/>
</dbReference>
<evidence type="ECO:0000256" key="4">
    <source>
        <dbReference type="ARBA" id="ARBA00022723"/>
    </source>
</evidence>
<evidence type="ECO:0000313" key="6">
    <source>
        <dbReference type="Proteomes" id="UP001652625"/>
    </source>
</evidence>
<dbReference type="SUPFAM" id="SSF54001">
    <property type="entry name" value="Cysteine proteinases"/>
    <property type="match status" value="1"/>
</dbReference>
<evidence type="ECO:0000259" key="5">
    <source>
        <dbReference type="PROSITE" id="PS51443"/>
    </source>
</evidence>
<feature type="domain" description="Peptidase C83" evidence="5">
    <location>
        <begin position="51"/>
        <end position="271"/>
    </location>
</feature>
<keyword evidence="6" id="KW-1185">Reference proteome</keyword>
<dbReference type="PROSITE" id="PS51443">
    <property type="entry name" value="PCS"/>
    <property type="match status" value="1"/>
</dbReference>
<dbReference type="Pfam" id="PF05023">
    <property type="entry name" value="Phytochelatin"/>
    <property type="match status" value="1"/>
</dbReference>
<dbReference type="InterPro" id="IPR038765">
    <property type="entry name" value="Papain-like_cys_pep_sf"/>
</dbReference>
<keyword evidence="4" id="KW-0479">Metal-binding</keyword>
<keyword evidence="3" id="KW-0808">Transferase</keyword>
<sequence length="512" mass="58462">MINFKSTFSFAKRFYKSQIELYYTTGLYSTLNPNLSSIGPWYLEDKQQTNNSNEHFYRRKLPACCLAFSSEEGKQVFKESLLSGYANIYFPLAEQFRTQAEPAYCGISTLVMILNSLAVDPKRVWKGPWRWYHEEMLDCCLSLDLVQQNGITLDQFVCLATCNNLDLNVVRTDDNENIKSFRDVVEEICAGQDKVLTCSYSRSVLNQTGGGHFSPIGAYHPKKDLVLIFDVARFKYPPHWVKLDLLWEAMKALDGVTGLPRGYIVLRKTEEMPLLLFRLSNIFRVTIATNSVSQSSMAKFMRSWRTFLKNGSVKIADSLDVTIGQTLAGLNEALKELLEGDSVFNTQFNTHCIDTLPPDHISAVRKLLASLENTEIYQIIHSMVSKFKKNFFQSRSNFISNQCTCIERVGKPFVNEIDTSTHDGRKVLTTKTNPSTLLDNSKELVTDSHFITMLILCWPYSLNNTNDISTYLARHVEKVLLNGDDLLVNEVKQLRHQIQSLLELIKRNPPVF</sequence>
<name>A0ABM4D4X5_HYDVU</name>
<dbReference type="EC" id="2.3.2.15" evidence="1"/>
<evidence type="ECO:0000313" key="7">
    <source>
        <dbReference type="RefSeq" id="XP_065669345.1"/>
    </source>
</evidence>
<accession>A0ABM4D4X5</accession>
<reference evidence="7" key="1">
    <citation type="submission" date="2025-08" db="UniProtKB">
        <authorList>
            <consortium name="RefSeq"/>
        </authorList>
    </citation>
    <scope>IDENTIFICATION</scope>
</reference>
<dbReference type="InterPro" id="IPR038156">
    <property type="entry name" value="PCS_N_sf"/>
</dbReference>
<dbReference type="RefSeq" id="XP_065669345.1">
    <property type="nucleotide sequence ID" value="XM_065813273.1"/>
</dbReference>
<evidence type="ECO:0000256" key="2">
    <source>
        <dbReference type="ARBA" id="ARBA00022539"/>
    </source>
</evidence>
<dbReference type="GeneID" id="100213020"/>
<dbReference type="PANTHER" id="PTHR33447:SF2">
    <property type="entry name" value="GLUTATHIONE GAMMA-GLUTAMYLCYSTEINYLTRANSFERASE"/>
    <property type="match status" value="1"/>
</dbReference>
<evidence type="ECO:0000256" key="1">
    <source>
        <dbReference type="ARBA" id="ARBA00012468"/>
    </source>
</evidence>
<dbReference type="Gene3D" id="3.90.70.30">
    <property type="entry name" value="Phytochelatin synthase, N-terminal domain"/>
    <property type="match status" value="1"/>
</dbReference>
<protein>
    <recommendedName>
        <fullName evidence="1">glutathione gamma-glutamylcysteinyltransferase</fullName>
        <ecNumber evidence="1">2.3.2.15</ecNumber>
    </recommendedName>
</protein>
<gene>
    <name evidence="7" type="primary">LOC100213020</name>
</gene>